<dbReference type="Gene3D" id="2.30.30.40">
    <property type="entry name" value="SH3 Domains"/>
    <property type="match status" value="2"/>
</dbReference>
<dbReference type="SMART" id="SM00326">
    <property type="entry name" value="SH3"/>
    <property type="match status" value="2"/>
</dbReference>
<keyword evidence="7" id="KW-1185">Reference proteome</keyword>
<organism evidence="6 7">
    <name type="scientific">Geotrichum candidum</name>
    <name type="common">Oospora lactis</name>
    <name type="synonym">Dipodascus geotrichum</name>
    <dbReference type="NCBI Taxonomy" id="1173061"/>
    <lineage>
        <taxon>Eukaryota</taxon>
        <taxon>Fungi</taxon>
        <taxon>Dikarya</taxon>
        <taxon>Ascomycota</taxon>
        <taxon>Saccharomycotina</taxon>
        <taxon>Dipodascomycetes</taxon>
        <taxon>Dipodascales</taxon>
        <taxon>Dipodascaceae</taxon>
        <taxon>Geotrichum</taxon>
    </lineage>
</organism>
<dbReference type="Pfam" id="PF14604">
    <property type="entry name" value="SH3_9"/>
    <property type="match status" value="1"/>
</dbReference>
<gene>
    <name evidence="6" type="ORF">BN980_GECA17s01231g</name>
</gene>
<feature type="region of interest" description="Disordered" evidence="3">
    <location>
        <begin position="201"/>
        <end position="220"/>
    </location>
</feature>
<evidence type="ECO:0000313" key="7">
    <source>
        <dbReference type="Proteomes" id="UP000242525"/>
    </source>
</evidence>
<dbReference type="GO" id="GO:0030833">
    <property type="term" value="P:regulation of actin filament polymerization"/>
    <property type="evidence" value="ECO:0007669"/>
    <property type="project" value="TreeGrafter"/>
</dbReference>
<feature type="region of interest" description="Disordered" evidence="3">
    <location>
        <begin position="265"/>
        <end position="611"/>
    </location>
</feature>
<dbReference type="GO" id="GO:0030864">
    <property type="term" value="C:cortical actin cytoskeleton"/>
    <property type="evidence" value="ECO:0007669"/>
    <property type="project" value="TreeGrafter"/>
</dbReference>
<dbReference type="STRING" id="1173061.A0A0J9XIR7"/>
<proteinExistence type="predicted"/>
<evidence type="ECO:0000256" key="3">
    <source>
        <dbReference type="SAM" id="MobiDB-lite"/>
    </source>
</evidence>
<dbReference type="PROSITE" id="PS51263">
    <property type="entry name" value="ADF_H"/>
    <property type="match status" value="1"/>
</dbReference>
<feature type="domain" description="SH3" evidence="4">
    <location>
        <begin position="610"/>
        <end position="670"/>
    </location>
</feature>
<feature type="domain" description="ADF-H" evidence="5">
    <location>
        <begin position="4"/>
        <end position="135"/>
    </location>
</feature>
<feature type="region of interest" description="Disordered" evidence="3">
    <location>
        <begin position="152"/>
        <end position="174"/>
    </location>
</feature>
<dbReference type="PANTHER" id="PTHR10829">
    <property type="entry name" value="CORTACTIN AND DREBRIN"/>
    <property type="match status" value="1"/>
</dbReference>
<dbReference type="PROSITE" id="PS50002">
    <property type="entry name" value="SH3"/>
    <property type="match status" value="1"/>
</dbReference>
<reference evidence="6" key="1">
    <citation type="submission" date="2014-03" db="EMBL/GenBank/DDBJ databases">
        <authorList>
            <person name="Casaregola S."/>
        </authorList>
    </citation>
    <scope>NUCLEOTIDE SEQUENCE [LARGE SCALE GENOMIC DNA]</scope>
    <source>
        <strain evidence="6">CLIB 918</strain>
    </source>
</reference>
<dbReference type="InterPro" id="IPR036028">
    <property type="entry name" value="SH3-like_dom_sf"/>
</dbReference>
<evidence type="ECO:0000313" key="6">
    <source>
        <dbReference type="EMBL" id="CDO56865.1"/>
    </source>
</evidence>
<feature type="compositionally biased region" description="Basic and acidic residues" evidence="3">
    <location>
        <begin position="320"/>
        <end position="336"/>
    </location>
</feature>
<dbReference type="GO" id="GO:0051015">
    <property type="term" value="F:actin filament binding"/>
    <property type="evidence" value="ECO:0007669"/>
    <property type="project" value="TreeGrafter"/>
</dbReference>
<dbReference type="InterPro" id="IPR029006">
    <property type="entry name" value="ADF-H/Gelsolin-like_dom_sf"/>
</dbReference>
<feature type="compositionally biased region" description="Polar residues" evidence="3">
    <location>
        <begin position="152"/>
        <end position="164"/>
    </location>
</feature>
<feature type="compositionally biased region" description="Acidic residues" evidence="3">
    <location>
        <begin position="569"/>
        <end position="581"/>
    </location>
</feature>
<comment type="caution">
    <text evidence="6">The sequence shown here is derived from an EMBL/GenBank/DDBJ whole genome shotgun (WGS) entry which is preliminary data.</text>
</comment>
<feature type="compositionally biased region" description="Polar residues" evidence="3">
    <location>
        <begin position="406"/>
        <end position="444"/>
    </location>
</feature>
<dbReference type="Pfam" id="PF00241">
    <property type="entry name" value="Cofilin_ADF"/>
    <property type="match status" value="1"/>
</dbReference>
<dbReference type="SMART" id="SM00102">
    <property type="entry name" value="ADF"/>
    <property type="match status" value="1"/>
</dbReference>
<dbReference type="GO" id="GO:0005884">
    <property type="term" value="C:actin filament"/>
    <property type="evidence" value="ECO:0007669"/>
    <property type="project" value="TreeGrafter"/>
</dbReference>
<dbReference type="EMBL" id="CCBN010000017">
    <property type="protein sequence ID" value="CDO56865.1"/>
    <property type="molecule type" value="Genomic_DNA"/>
</dbReference>
<feature type="compositionally biased region" description="Pro residues" evidence="3">
    <location>
        <begin position="512"/>
        <end position="539"/>
    </location>
</feature>
<dbReference type="InterPro" id="IPR001452">
    <property type="entry name" value="SH3_domain"/>
</dbReference>
<keyword evidence="1 2" id="KW-0728">SH3 domain</keyword>
<dbReference type="Pfam" id="PF00018">
    <property type="entry name" value="SH3_1"/>
    <property type="match status" value="1"/>
</dbReference>
<dbReference type="InterPro" id="IPR002108">
    <property type="entry name" value="ADF-H"/>
</dbReference>
<dbReference type="AlphaFoldDB" id="A0A0J9XIR7"/>
<sequence>MSQSIDLSKHGKELKKAYDAIVSNDPSISWAVFNYEVQSNTLSPYSQGADDLQAFVDEFDDGKVQYGFARVIDPNNNLPKFVLVGWAGEGIPERVKGYFNGHFATISKYFHGYHVQITARSQDDLDVRSILSKVERASGAKYSAGLNSSTVRTRPTYSVSSSGANDDDWGDDAPPVVESEVTKVPSSYRPTKVDIAAIKSSAPKSSQFAATPAEPVKGSYQPVGKVDIAAIRAQAKDDRFNPKPSALQSSYKPVGKVDIAALKAQAGKKPSSYTSEPKPSAPAPSQNDDDEDSVPKSFQDRMKAFGGNAAASGLDDEDETPKSLKDRLNKYEHNAERITSLPKPKVHNKVAGRFGAASSSSGTVPPLPVNSFSDSKKTVVGASRDFGSQGGKTPAQIWAEKHAKKTGTTPNASSSPKPESVDATETPSVSSLRSSFGSTAISQPSDEEPSSFNKQEEEEEEEESAPHVSDLKSRFAQKFASSTPSRSPEPVPVREASPEPEEESAPSLPTRSLPPPLPTAERSLPPPLPSAERPVPVPEPAQTTSQFPPPPTRSLPPAFVPPTSAPQEQEQEEEEEEEEEEKAPAAEAAPPTLPSRSEPEPSTTEGASDGAPIEAVALFDYAKDDDNELALTENEKITVLEFSHEEWWLGRDSKGNEGLFPAEYVQVLKKPYAITLYEYEATEDNELTFPEGVYITDISFDDEDWWSGVYMNKRDLFPKNYVELQE</sequence>
<evidence type="ECO:0000259" key="4">
    <source>
        <dbReference type="PROSITE" id="PS50002"/>
    </source>
</evidence>
<protein>
    <submittedName>
        <fullName evidence="6">Similar to Saccharomyces cerevisiae YCR088W ABP1 Actin binding protein of the cortical actin cytoskeleton</fullName>
    </submittedName>
</protein>
<evidence type="ECO:0000256" key="2">
    <source>
        <dbReference type="PROSITE-ProRule" id="PRU00192"/>
    </source>
</evidence>
<evidence type="ECO:0000256" key="1">
    <source>
        <dbReference type="ARBA" id="ARBA00022443"/>
    </source>
</evidence>
<dbReference type="SUPFAM" id="SSF50044">
    <property type="entry name" value="SH3-domain"/>
    <property type="match status" value="2"/>
</dbReference>
<dbReference type="GO" id="GO:0030427">
    <property type="term" value="C:site of polarized growth"/>
    <property type="evidence" value="ECO:0007669"/>
    <property type="project" value="TreeGrafter"/>
</dbReference>
<dbReference type="SUPFAM" id="SSF55753">
    <property type="entry name" value="Actin depolymerizing proteins"/>
    <property type="match status" value="1"/>
</dbReference>
<name>A0A0J9XIR7_GEOCN</name>
<dbReference type="Proteomes" id="UP000242525">
    <property type="component" value="Unassembled WGS sequence"/>
</dbReference>
<dbReference type="OrthoDB" id="5971719at2759"/>
<accession>A0A0J9XIR7</accession>
<dbReference type="CDD" id="cd11281">
    <property type="entry name" value="ADF_drebrin_like"/>
    <property type="match status" value="1"/>
</dbReference>
<feature type="compositionally biased region" description="Pro residues" evidence="3">
    <location>
        <begin position="547"/>
        <end position="564"/>
    </location>
</feature>
<dbReference type="PANTHER" id="PTHR10829:SF25">
    <property type="entry name" value="DREBRIN-LIKE PROTEIN"/>
    <property type="match status" value="1"/>
</dbReference>
<dbReference type="Gene3D" id="3.40.20.10">
    <property type="entry name" value="Severin"/>
    <property type="match status" value="1"/>
</dbReference>
<evidence type="ECO:0000259" key="5">
    <source>
        <dbReference type="PROSITE" id="PS51263"/>
    </source>
</evidence>